<protein>
    <submittedName>
        <fullName evidence="3">Uncharacterized protein</fullName>
    </submittedName>
</protein>
<sequence>MDSTKKTSGGTDEITPTPLGRQQVQETMMRSKLEKTSAVGYPVMMLLIYVLGFVAYIKEPWAFTGVTLLLDLRSNLLSSSVTCVYLAENEYDGLLHGTSGRAKKGYNMEVGLIALGVFFPLVSYPLMYGCYRKPGRTHSWDAHLSRAITLSKRLFCQCSFFAGV</sequence>
<accession>A0A1Y1N265</accession>
<dbReference type="EMBL" id="GEZM01014876">
    <property type="protein sequence ID" value="JAV91975.1"/>
    <property type="molecule type" value="Transcribed_RNA"/>
</dbReference>
<feature type="transmembrane region" description="Helical" evidence="2">
    <location>
        <begin position="38"/>
        <end position="57"/>
    </location>
</feature>
<keyword evidence="2" id="KW-1133">Transmembrane helix</keyword>
<dbReference type="AlphaFoldDB" id="A0A1Y1N265"/>
<proteinExistence type="predicted"/>
<keyword evidence="2" id="KW-0472">Membrane</keyword>
<evidence type="ECO:0000256" key="1">
    <source>
        <dbReference type="SAM" id="MobiDB-lite"/>
    </source>
</evidence>
<dbReference type="EMBL" id="GEZM01014877">
    <property type="protein sequence ID" value="JAV91974.1"/>
    <property type="molecule type" value="Transcribed_RNA"/>
</dbReference>
<evidence type="ECO:0000256" key="2">
    <source>
        <dbReference type="SAM" id="Phobius"/>
    </source>
</evidence>
<feature type="compositionally biased region" description="Polar residues" evidence="1">
    <location>
        <begin position="1"/>
        <end position="10"/>
    </location>
</feature>
<name>A0A1Y1N265_PHOPY</name>
<evidence type="ECO:0000313" key="3">
    <source>
        <dbReference type="EMBL" id="JAV91974.1"/>
    </source>
</evidence>
<keyword evidence="2" id="KW-0812">Transmembrane</keyword>
<dbReference type="EMBL" id="GEZM01014878">
    <property type="protein sequence ID" value="JAV91973.1"/>
    <property type="molecule type" value="Transcribed_RNA"/>
</dbReference>
<organism evidence="3">
    <name type="scientific">Photinus pyralis</name>
    <name type="common">Common eastern firefly</name>
    <name type="synonym">Lampyris pyralis</name>
    <dbReference type="NCBI Taxonomy" id="7054"/>
    <lineage>
        <taxon>Eukaryota</taxon>
        <taxon>Metazoa</taxon>
        <taxon>Ecdysozoa</taxon>
        <taxon>Arthropoda</taxon>
        <taxon>Hexapoda</taxon>
        <taxon>Insecta</taxon>
        <taxon>Pterygota</taxon>
        <taxon>Neoptera</taxon>
        <taxon>Endopterygota</taxon>
        <taxon>Coleoptera</taxon>
        <taxon>Polyphaga</taxon>
        <taxon>Elateriformia</taxon>
        <taxon>Elateroidea</taxon>
        <taxon>Lampyridae</taxon>
        <taxon>Lampyrinae</taxon>
        <taxon>Photinus</taxon>
    </lineage>
</organism>
<feature type="region of interest" description="Disordered" evidence="1">
    <location>
        <begin position="1"/>
        <end position="21"/>
    </location>
</feature>
<reference evidence="3" key="1">
    <citation type="journal article" date="2016" name="Sci. Rep.">
        <title>Molecular characterization of firefly nuptial gifts: a multi-omics approach sheds light on postcopulatory sexual selection.</title>
        <authorList>
            <person name="Al-Wathiqui N."/>
            <person name="Fallon T.R."/>
            <person name="South A."/>
            <person name="Weng J.K."/>
            <person name="Lewis S.M."/>
        </authorList>
    </citation>
    <scope>NUCLEOTIDE SEQUENCE</scope>
</reference>
<feature type="transmembrane region" description="Helical" evidence="2">
    <location>
        <begin position="110"/>
        <end position="131"/>
    </location>
</feature>